<evidence type="ECO:0000313" key="1">
    <source>
        <dbReference type="EMBL" id="RUT02539.1"/>
    </source>
</evidence>
<proteinExistence type="predicted"/>
<sequence>MLSWNYRVFCEDNGDYIIREVFYAEDGSIVSCTENPVEPFRRTLEELANDIDFFKQALTLPVLTLSDIPIGEVKQRTSKGDTKNISHDDLLLKLGLSQPSKAN</sequence>
<dbReference type="AlphaFoldDB" id="A0A3S1AK40"/>
<organism evidence="1 2">
    <name type="scientific">Dulcicalothrix desertica PCC 7102</name>
    <dbReference type="NCBI Taxonomy" id="232991"/>
    <lineage>
        <taxon>Bacteria</taxon>
        <taxon>Bacillati</taxon>
        <taxon>Cyanobacteriota</taxon>
        <taxon>Cyanophyceae</taxon>
        <taxon>Nostocales</taxon>
        <taxon>Calotrichaceae</taxon>
        <taxon>Dulcicalothrix</taxon>
    </lineage>
</organism>
<reference evidence="1" key="1">
    <citation type="submission" date="2018-12" db="EMBL/GenBank/DDBJ databases">
        <authorList>
            <person name="Will S."/>
            <person name="Neumann-Schaal M."/>
            <person name="Henke P."/>
        </authorList>
    </citation>
    <scope>NUCLEOTIDE SEQUENCE</scope>
    <source>
        <strain evidence="1">PCC 7102</strain>
    </source>
</reference>
<name>A0A3S1AK40_9CYAN</name>
<gene>
    <name evidence="1" type="ORF">DSM106972_060170</name>
</gene>
<dbReference type="RefSeq" id="WP_127084240.1">
    <property type="nucleotide sequence ID" value="NZ_RSCL01000016.1"/>
</dbReference>
<protein>
    <submittedName>
        <fullName evidence="1">Uncharacterized protein</fullName>
    </submittedName>
</protein>
<dbReference type="Proteomes" id="UP000271624">
    <property type="component" value="Unassembled WGS sequence"/>
</dbReference>
<keyword evidence="2" id="KW-1185">Reference proteome</keyword>
<evidence type="ECO:0000313" key="2">
    <source>
        <dbReference type="Proteomes" id="UP000271624"/>
    </source>
</evidence>
<comment type="caution">
    <text evidence="1">The sequence shown here is derived from an EMBL/GenBank/DDBJ whole genome shotgun (WGS) entry which is preliminary data.</text>
</comment>
<reference evidence="1" key="2">
    <citation type="journal article" date="2019" name="Genome Biol. Evol.">
        <title>Day and night: Metabolic profiles and evolutionary relationships of six axenic non-marine cyanobacteria.</title>
        <authorList>
            <person name="Will S.E."/>
            <person name="Henke P."/>
            <person name="Boedeker C."/>
            <person name="Huang S."/>
            <person name="Brinkmann H."/>
            <person name="Rohde M."/>
            <person name="Jarek M."/>
            <person name="Friedl T."/>
            <person name="Seufert S."/>
            <person name="Schumacher M."/>
            <person name="Overmann J."/>
            <person name="Neumann-Schaal M."/>
            <person name="Petersen J."/>
        </authorList>
    </citation>
    <scope>NUCLEOTIDE SEQUENCE [LARGE SCALE GENOMIC DNA]</scope>
    <source>
        <strain evidence="1">PCC 7102</strain>
    </source>
</reference>
<dbReference type="OrthoDB" id="583149at2"/>
<dbReference type="EMBL" id="RSCL01000016">
    <property type="protein sequence ID" value="RUT02539.1"/>
    <property type="molecule type" value="Genomic_DNA"/>
</dbReference>
<accession>A0A3S1AK40</accession>